<evidence type="ECO:0000313" key="2">
    <source>
        <dbReference type="WBParaSite" id="SMRG1_69050.2"/>
    </source>
</evidence>
<dbReference type="PANTHER" id="PTHR33053">
    <property type="entry name" value="PROTEIN, PUTATIVE-RELATED"/>
    <property type="match status" value="1"/>
</dbReference>
<dbReference type="WBParaSite" id="SMRG1_69050.2">
    <property type="protein sequence ID" value="SMRG1_69050.2"/>
    <property type="gene ID" value="SMRG1_69050"/>
</dbReference>
<dbReference type="Proteomes" id="UP000050790">
    <property type="component" value="Unassembled WGS sequence"/>
</dbReference>
<evidence type="ECO:0000313" key="1">
    <source>
        <dbReference type="Proteomes" id="UP000050790"/>
    </source>
</evidence>
<protein>
    <recommendedName>
        <fullName evidence="3">Transposase domain-containing protein</fullName>
    </recommendedName>
</protein>
<dbReference type="PANTHER" id="PTHR33053:SF9">
    <property type="entry name" value="AGAP000105-PA"/>
    <property type="match status" value="1"/>
</dbReference>
<proteinExistence type="predicted"/>
<reference evidence="2" key="1">
    <citation type="submission" date="2023-11" db="UniProtKB">
        <authorList>
            <consortium name="WormBaseParasite"/>
        </authorList>
    </citation>
    <scope>IDENTIFICATION</scope>
</reference>
<accession>A0AA85A7A2</accession>
<sequence length="678" mass="77083">MQANTMSSIEVSENVRRRRATVNLSRSLGCHRSTYNRRWNKMKAALMKKYHFLSFSEFANDSTIKEITREVICNESTSTSTPSTSNINQRLSHNSGCTEVDLCSQKFVNRKELMNDFIMYLKSNTSLSIRDADRVLYGLRFLIPEIPKSIRSVLKTCPSVQPKFIGSGVYYHLGLKTNLLRYVELWLCTIDFDSLNLYVNIDGLSMSRSSNQQLWPILGRIITPRLSDVFMIGIYGGNSKPAEFNEFSANTISEIKEMTDVGLFSVKFNKCIAIRLAAVICDAPARSSVRYTVNHNGKAGCDRCTVLGRRLEGKTTFANGVYTLRTDDTFRCQTQSIHHQGHSIMETLSINMIVAFPLDPMHMVYLGVTKKLANLWIDLARRRMRNFNSCAIRDINNLISGCVASTPSDFPRKCRTLDFVSAWKASECRLFLLYLGPVILEKTLPQPYYLNFRRLALSMYLLAHPKLHKSVVETARMELLNFMNEYEWCYGCEHLVYNVHSLQHLPDDVQAHGPLDSFSAFPFESYMRQIKDSVRSGFAVAKQAAQRYAERMSFSDRLQISGLTNTTPIGTTDVSTKQVIMFNSSKITTCQPDNVVVVNGQPGLITDIKEDGLLKFRTFTDPRNYFEDPFPSTDIGIFRCSVVSHEHTWISLKDIDCKCIAINCINYVVIVPLLHTVL</sequence>
<name>A0AA85A7A2_9TREM</name>
<evidence type="ECO:0008006" key="3">
    <source>
        <dbReference type="Google" id="ProtNLM"/>
    </source>
</evidence>
<organism evidence="1 2">
    <name type="scientific">Schistosoma margrebowiei</name>
    <dbReference type="NCBI Taxonomy" id="48269"/>
    <lineage>
        <taxon>Eukaryota</taxon>
        <taxon>Metazoa</taxon>
        <taxon>Spiralia</taxon>
        <taxon>Lophotrochozoa</taxon>
        <taxon>Platyhelminthes</taxon>
        <taxon>Trematoda</taxon>
        <taxon>Digenea</taxon>
        <taxon>Strigeidida</taxon>
        <taxon>Schistosomatoidea</taxon>
        <taxon>Schistosomatidae</taxon>
        <taxon>Schistosoma</taxon>
    </lineage>
</organism>
<dbReference type="AlphaFoldDB" id="A0AA85A7A2"/>